<sequence length="102" mass="11531">MGVWWGSVGAMKCTIDIMNRFHNDKVGHFYAAISVRRTSRIGRGLKDLGSDSCLKEGAQLYYKVVSEVNQYNRLYEELRSLGSGAFGEVMTIYGNVRKKCKN</sequence>
<protein>
    <submittedName>
        <fullName evidence="1">Uncharacterized protein</fullName>
    </submittedName>
</protein>
<gene>
    <name evidence="1" type="ORF">ONB1V03_LOCUS14141</name>
</gene>
<dbReference type="EMBL" id="OC927966">
    <property type="protein sequence ID" value="CAD7657513.1"/>
    <property type="molecule type" value="Genomic_DNA"/>
</dbReference>
<reference evidence="1" key="1">
    <citation type="submission" date="2020-11" db="EMBL/GenBank/DDBJ databases">
        <authorList>
            <person name="Tran Van P."/>
        </authorList>
    </citation>
    <scope>NUCLEOTIDE SEQUENCE</scope>
</reference>
<keyword evidence="2" id="KW-1185">Reference proteome</keyword>
<proteinExistence type="predicted"/>
<dbReference type="EMBL" id="CAJPVJ010013141">
    <property type="protein sequence ID" value="CAG2174699.1"/>
    <property type="molecule type" value="Genomic_DNA"/>
</dbReference>
<dbReference type="AlphaFoldDB" id="A0A7R9QT97"/>
<accession>A0A7R9QT97</accession>
<evidence type="ECO:0000313" key="1">
    <source>
        <dbReference type="EMBL" id="CAD7657513.1"/>
    </source>
</evidence>
<dbReference type="Proteomes" id="UP000728032">
    <property type="component" value="Unassembled WGS sequence"/>
</dbReference>
<evidence type="ECO:0000313" key="2">
    <source>
        <dbReference type="Proteomes" id="UP000728032"/>
    </source>
</evidence>
<name>A0A7R9QT97_9ACAR</name>
<organism evidence="1">
    <name type="scientific">Oppiella nova</name>
    <dbReference type="NCBI Taxonomy" id="334625"/>
    <lineage>
        <taxon>Eukaryota</taxon>
        <taxon>Metazoa</taxon>
        <taxon>Ecdysozoa</taxon>
        <taxon>Arthropoda</taxon>
        <taxon>Chelicerata</taxon>
        <taxon>Arachnida</taxon>
        <taxon>Acari</taxon>
        <taxon>Acariformes</taxon>
        <taxon>Sarcoptiformes</taxon>
        <taxon>Oribatida</taxon>
        <taxon>Brachypylina</taxon>
        <taxon>Oppioidea</taxon>
        <taxon>Oppiidae</taxon>
        <taxon>Oppiella</taxon>
    </lineage>
</organism>